<comment type="subcellular location">
    <subcellularLocation>
        <location evidence="1">Nucleus</location>
    </subcellularLocation>
</comment>
<reference evidence="6 7" key="2">
    <citation type="journal article" date="2011" name="PLoS Genet.">
        <title>Caenorhabditis briggsae recombinant inbred line genotypes reveal inter-strain incompatibility and the evolution of recombination.</title>
        <authorList>
            <person name="Ross J.A."/>
            <person name="Koboldt D.C."/>
            <person name="Staisch J.E."/>
            <person name="Chamberlin H.M."/>
            <person name="Gupta B.P."/>
            <person name="Miller R.D."/>
            <person name="Baird S.E."/>
            <person name="Haag E.S."/>
        </authorList>
    </citation>
    <scope>NUCLEOTIDE SEQUENCE [LARGE SCALE GENOMIC DNA]</scope>
    <source>
        <strain evidence="6 7">AF16</strain>
    </source>
</reference>
<evidence type="ECO:0000256" key="4">
    <source>
        <dbReference type="ARBA" id="ARBA00023242"/>
    </source>
</evidence>
<dbReference type="WormBase" id="CBG09214">
    <property type="protein sequence ID" value="CBP42372"/>
    <property type="gene ID" value="WBGene00030843"/>
    <property type="gene designation" value="Cbr-evl-18"/>
</dbReference>
<dbReference type="AlphaFoldDB" id="A8X8B8"/>
<dbReference type="PANTHER" id="PTHR10507:SF0">
    <property type="entry name" value="CELL DIVISION CONTROL PROTEIN 45 HOMOLOG"/>
    <property type="match status" value="1"/>
</dbReference>
<gene>
    <name evidence="8" type="primary">evl-18</name>
    <name evidence="6 8" type="ORF">CBG09214</name>
    <name evidence="6" type="ORF">CBG_09214</name>
</gene>
<sequence length="997" mass="114636">MILEDNFRQAFYNKIKKGDKSVVLIVSVDADAVCSTMILTHLLKCDDVPYSIRTVEGWGSVDKIFVELQEQKCNYILINCGATRSLSRLQLPPDSIVYVLDSHRPFHIENVYANEQVHLLINNSEMTELQLPDVDSVIQEDSDDEDENDDEDAPYEQQVENVRRRAIRREEMQVWERQRQRILWKYYESTWFSSPSCVTLLELAAEMNKVSAELMWYTSVGLNSAFIDKLISIERYTQICVDRMRPFVNRFMPRNIINQGKVDDLLHITFGRELPLAIYSHWDLYNSMTVNEYFSIKTKNWTQRGDANTRQLLTQLGITLHETKQKFESLPTEQRNLVVDVLEKEMDSSFATFFATLGYCGKLSACDVARAVTLKLEMPRHESMLNRFQAGKMILQSSITGERQERLHLSHTLTSTCQRVLQVSWKSVSAAINQSEIISNGPYYLFSCARAIDEDMLDSRHFLYNTTSFMLSAFASMKKGRTAKPLIAMFPLDGESAGWLVVTGVMPIATIYEDNLIKTCIGRAFERVKKTNPTIRIQSYFVHSTPEGLNGAQYLAVNREGTIIYGLRIRVELSIIEAPGDVPEVITTATEKTVCKYHVASGSWKTFQLDDDFDPLLLTRVLEFYTISDNLVVILCYDSEHCQFIQVLMYLEHEKEWAQSVVYRRKTVSRLAGPPIVNLSFLDKGKILLCGVRGAENGINERMSMNIAANPLNSFNQQDEDFSNLVILDRGMKCFILFFQMEEFNKFLITRPPDIDGKSLISLFLLNLDQDQISVLLSEVDPNDPNSEAIFATNCIGIINRKDKEFSVEQLDDSVISSTGKPLKVTSIANMKTKGGSVWMTFSVTDIEKLKTIYWRCKHLYVRVMLRLMIMGFHGSIYLWRFDNGFTFYCLTRILTFLHGPTMIPIYAPQKKFYMCYLDIQRRRFFRYDHTARVQKNKRDPNETDFAISFDVDSSGGTVVLDHPIDECKESKMKLSYFPNPTKPQSLVKLATFSAYR</sequence>
<dbReference type="KEGG" id="cbr:CBG_09214"/>
<reference evidence="6 7" key="1">
    <citation type="journal article" date="2003" name="PLoS Biol.">
        <title>The genome sequence of Caenorhabditis briggsae: a platform for comparative genomics.</title>
        <authorList>
            <person name="Stein L.D."/>
            <person name="Bao Z."/>
            <person name="Blasiar D."/>
            <person name="Blumenthal T."/>
            <person name="Brent M.R."/>
            <person name="Chen N."/>
            <person name="Chinwalla A."/>
            <person name="Clarke L."/>
            <person name="Clee C."/>
            <person name="Coghlan A."/>
            <person name="Coulson A."/>
            <person name="D'Eustachio P."/>
            <person name="Fitch D.H."/>
            <person name="Fulton L.A."/>
            <person name="Fulton R.E."/>
            <person name="Griffiths-Jones S."/>
            <person name="Harris T.W."/>
            <person name="Hillier L.W."/>
            <person name="Kamath R."/>
            <person name="Kuwabara P.E."/>
            <person name="Mardis E.R."/>
            <person name="Marra M.A."/>
            <person name="Miner T.L."/>
            <person name="Minx P."/>
            <person name="Mullikin J.C."/>
            <person name="Plumb R.W."/>
            <person name="Rogers J."/>
            <person name="Schein J.E."/>
            <person name="Sohrmann M."/>
            <person name="Spieth J."/>
            <person name="Stajich J.E."/>
            <person name="Wei C."/>
            <person name="Willey D."/>
            <person name="Wilson R.K."/>
            <person name="Durbin R."/>
            <person name="Waterston R.H."/>
        </authorList>
    </citation>
    <scope>NUCLEOTIDE SEQUENCE [LARGE SCALE GENOMIC DNA]</scope>
    <source>
        <strain evidence="6 7">AF16</strain>
    </source>
</reference>
<keyword evidence="7" id="KW-1185">Reference proteome</keyword>
<evidence type="ECO:0000256" key="2">
    <source>
        <dbReference type="ARBA" id="ARBA00010727"/>
    </source>
</evidence>
<dbReference type="GO" id="GO:0003682">
    <property type="term" value="F:chromatin binding"/>
    <property type="evidence" value="ECO:0000318"/>
    <property type="project" value="GO_Central"/>
</dbReference>
<dbReference type="EMBL" id="HE601123">
    <property type="protein sequence ID" value="CAP28879.1"/>
    <property type="molecule type" value="Genomic_DNA"/>
</dbReference>
<accession>A8X8B8</accession>
<dbReference type="GO" id="GO:0031261">
    <property type="term" value="C:DNA replication preinitiation complex"/>
    <property type="evidence" value="ECO:0000318"/>
    <property type="project" value="GO_Central"/>
</dbReference>
<protein>
    <submittedName>
        <fullName evidence="6">Protein CBG09214</fullName>
    </submittedName>
</protein>
<dbReference type="eggNOG" id="KOG2475">
    <property type="taxonomic scope" value="Eukaryota"/>
</dbReference>
<evidence type="ECO:0000313" key="7">
    <source>
        <dbReference type="Proteomes" id="UP000008549"/>
    </source>
</evidence>
<keyword evidence="4" id="KW-0539">Nucleus</keyword>
<evidence type="ECO:0000256" key="5">
    <source>
        <dbReference type="ARBA" id="ARBA00023306"/>
    </source>
</evidence>
<organism evidence="6 7">
    <name type="scientific">Caenorhabditis briggsae</name>
    <dbReference type="NCBI Taxonomy" id="6238"/>
    <lineage>
        <taxon>Eukaryota</taxon>
        <taxon>Metazoa</taxon>
        <taxon>Ecdysozoa</taxon>
        <taxon>Nematoda</taxon>
        <taxon>Chromadorea</taxon>
        <taxon>Rhabditida</taxon>
        <taxon>Rhabditina</taxon>
        <taxon>Rhabditomorpha</taxon>
        <taxon>Rhabditoidea</taxon>
        <taxon>Rhabditidae</taxon>
        <taxon>Peloderinae</taxon>
        <taxon>Caenorhabditis</taxon>
    </lineage>
</organism>
<evidence type="ECO:0000313" key="8">
    <source>
        <dbReference type="WormBase" id="CBG09214"/>
    </source>
</evidence>
<dbReference type="GO" id="GO:0006270">
    <property type="term" value="P:DNA replication initiation"/>
    <property type="evidence" value="ECO:0000318"/>
    <property type="project" value="GO_Central"/>
</dbReference>
<dbReference type="Pfam" id="PF02724">
    <property type="entry name" value="CDC45"/>
    <property type="match status" value="1"/>
</dbReference>
<dbReference type="GO" id="GO:0003688">
    <property type="term" value="F:DNA replication origin binding"/>
    <property type="evidence" value="ECO:0000318"/>
    <property type="project" value="GO_Central"/>
</dbReference>
<feature type="non-terminal residue" evidence="6">
    <location>
        <position position="997"/>
    </location>
</feature>
<comment type="similarity">
    <text evidence="2">Belongs to the CDC45 family.</text>
</comment>
<evidence type="ECO:0000256" key="3">
    <source>
        <dbReference type="ARBA" id="ARBA00022705"/>
    </source>
</evidence>
<proteinExistence type="inferred from homology"/>
<dbReference type="GO" id="GO:0003697">
    <property type="term" value="F:single-stranded DNA binding"/>
    <property type="evidence" value="ECO:0000318"/>
    <property type="project" value="GO_Central"/>
</dbReference>
<dbReference type="Proteomes" id="UP000008549">
    <property type="component" value="Unassembled WGS sequence"/>
</dbReference>
<evidence type="ECO:0000313" key="6">
    <source>
        <dbReference type="EMBL" id="CAP28879.1"/>
    </source>
</evidence>
<keyword evidence="5" id="KW-0131">Cell cycle</keyword>
<dbReference type="GO" id="GO:1902977">
    <property type="term" value="P:mitotic DNA replication preinitiation complex assembly"/>
    <property type="evidence" value="ECO:0000318"/>
    <property type="project" value="GO_Central"/>
</dbReference>
<dbReference type="InParanoid" id="A8X8B8"/>
<name>A8X8B8_CAEBR</name>
<dbReference type="InterPro" id="IPR003874">
    <property type="entry name" value="CDC45"/>
</dbReference>
<dbReference type="PANTHER" id="PTHR10507">
    <property type="entry name" value="CDC45-RELATED PROTEIN"/>
    <property type="match status" value="1"/>
</dbReference>
<dbReference type="GO" id="GO:0000727">
    <property type="term" value="P:double-strand break repair via break-induced replication"/>
    <property type="evidence" value="ECO:0000318"/>
    <property type="project" value="GO_Central"/>
</dbReference>
<dbReference type="GeneID" id="8583985"/>
<evidence type="ECO:0000256" key="1">
    <source>
        <dbReference type="ARBA" id="ARBA00004123"/>
    </source>
</evidence>
<dbReference type="CTD" id="8583985"/>
<keyword evidence="3" id="KW-0235">DNA replication</keyword>
<dbReference type="RefSeq" id="XP_002641991.1">
    <property type="nucleotide sequence ID" value="XM_002641945.1"/>
</dbReference>
<dbReference type="STRING" id="6238.A8X8B8"/>
<dbReference type="HOGENOM" id="CLU_300464_0_0_1"/>
<dbReference type="FunCoup" id="A8X8B8">
    <property type="interactions" value="1868"/>
</dbReference>